<protein>
    <submittedName>
        <fullName evidence="1">Uncharacterized protein</fullName>
    </submittedName>
</protein>
<organism evidence="1 2">
    <name type="scientific">Leucobacter aridicollis</name>
    <dbReference type="NCBI Taxonomy" id="283878"/>
    <lineage>
        <taxon>Bacteria</taxon>
        <taxon>Bacillati</taxon>
        <taxon>Actinomycetota</taxon>
        <taxon>Actinomycetes</taxon>
        <taxon>Micrococcales</taxon>
        <taxon>Microbacteriaceae</taxon>
        <taxon>Leucobacter</taxon>
    </lineage>
</organism>
<evidence type="ECO:0000313" key="1">
    <source>
        <dbReference type="EMBL" id="NYD27857.1"/>
    </source>
</evidence>
<reference evidence="1 2" key="1">
    <citation type="submission" date="2020-07" db="EMBL/GenBank/DDBJ databases">
        <title>Sequencing the genomes of 1000 actinobacteria strains.</title>
        <authorList>
            <person name="Klenk H.-P."/>
        </authorList>
    </citation>
    <scope>NUCLEOTIDE SEQUENCE [LARGE SCALE GENOMIC DNA]</scope>
    <source>
        <strain evidence="1 2">DSM 17380</strain>
    </source>
</reference>
<dbReference type="RefSeq" id="WP_185987652.1">
    <property type="nucleotide sequence ID" value="NZ_BAAALZ010000001.1"/>
</dbReference>
<dbReference type="AlphaFoldDB" id="A0A852R4Z9"/>
<accession>A0A852R4Z9</accession>
<keyword evidence="2" id="KW-1185">Reference proteome</keyword>
<dbReference type="EMBL" id="JACCBD010000001">
    <property type="protein sequence ID" value="NYD27857.1"/>
    <property type="molecule type" value="Genomic_DNA"/>
</dbReference>
<sequence>MASMTPTTFTSEAGIAARREFEKRITQLREVNRLSVEHAAALTQATTDSGSLEAWSERIEVECERLNITGAERAYLHSVPDGAAGGMEPMTWAEATRRGMYEALHESHAAAQRYEHDSRALSAQSPTW</sequence>
<proteinExistence type="predicted"/>
<comment type="caution">
    <text evidence="1">The sequence shown here is derived from an EMBL/GenBank/DDBJ whole genome shotgun (WGS) entry which is preliminary data.</text>
</comment>
<gene>
    <name evidence="1" type="ORF">BJ960_002660</name>
</gene>
<name>A0A852R4Z9_9MICO</name>
<dbReference type="Proteomes" id="UP000586095">
    <property type="component" value="Unassembled WGS sequence"/>
</dbReference>
<evidence type="ECO:0000313" key="2">
    <source>
        <dbReference type="Proteomes" id="UP000586095"/>
    </source>
</evidence>